<dbReference type="eggNOG" id="KOG1046">
    <property type="taxonomic scope" value="Eukaryota"/>
</dbReference>
<feature type="domain" description="Peptidase M1 membrane alanine aminopeptidase" evidence="12">
    <location>
        <begin position="254"/>
        <end position="468"/>
    </location>
</feature>
<feature type="active site" description="Proton acceptor" evidence="8">
    <location>
        <position position="332"/>
    </location>
</feature>
<accession>I2H7X8</accession>
<dbReference type="KEGG" id="tbl:TBLA_0H01940"/>
<dbReference type="STRING" id="1071380.I2H7X8"/>
<dbReference type="GeneID" id="14497637"/>
<dbReference type="AlphaFoldDB" id="I2H7X8"/>
<comment type="cofactor">
    <cofactor evidence="9 11">
        <name>Zn(2+)</name>
        <dbReference type="ChEBI" id="CHEBI:29105"/>
    </cofactor>
    <text evidence="9 11">Binds 1 zinc ion per subunit.</text>
</comment>
<dbReference type="Gene3D" id="2.60.40.1910">
    <property type="match status" value="1"/>
</dbReference>
<dbReference type="OrthoDB" id="10031169at2759"/>
<dbReference type="InterPro" id="IPR027268">
    <property type="entry name" value="Peptidase_M4/M1_CTD_sf"/>
</dbReference>
<evidence type="ECO:0000256" key="11">
    <source>
        <dbReference type="RuleBase" id="RU364040"/>
    </source>
</evidence>
<evidence type="ECO:0000256" key="4">
    <source>
        <dbReference type="ARBA" id="ARBA00022723"/>
    </source>
</evidence>
<keyword evidence="2 11" id="KW-0031">Aminopeptidase</keyword>
<dbReference type="InParanoid" id="I2H7X8"/>
<dbReference type="Proteomes" id="UP000002866">
    <property type="component" value="Chromosome 8"/>
</dbReference>
<dbReference type="GO" id="GO:0043171">
    <property type="term" value="P:peptide catabolic process"/>
    <property type="evidence" value="ECO:0007669"/>
    <property type="project" value="TreeGrafter"/>
</dbReference>
<evidence type="ECO:0000256" key="7">
    <source>
        <dbReference type="ARBA" id="ARBA00023049"/>
    </source>
</evidence>
<evidence type="ECO:0000256" key="9">
    <source>
        <dbReference type="PIRSR" id="PIRSR634016-3"/>
    </source>
</evidence>
<evidence type="ECO:0000313" key="16">
    <source>
        <dbReference type="Proteomes" id="UP000002866"/>
    </source>
</evidence>
<feature type="domain" description="ERAP1-like C-terminal" evidence="13">
    <location>
        <begin position="550"/>
        <end position="867"/>
    </location>
</feature>
<sequence>MSSKREDFLLPKAFKPEHYRIHLTDIDTKNNTFQGHVTIQAKTIESKNVISLNIRDLEISKAIVTFADKKVLNLESQSYNDVTETVSLKFAEEISTDFCLDIEYKGHIQTNMSSFYRSDYKDSITGENKCTLSTQFEATEARRCFPCFDEPDLKATFQVVITASPDYTVLANMPLLNVVEEKGFKTHTFHTSPLMSTYLVAWALGYYDFIEAETEKAIYPTLDDYSTQDGSSKTKGKLPIRIYTAKGKSQYGKFALSVAKQIVDYFSELFEIPYPLPKLDLLCVEAYSHNAMENFSLITFRPSALLLNTENEADAELGSEAAQKVAYVVCHEIAHQWFGNLVTMKWWDELWLNEGFATWVGYHAISRLFPHWDVDSKVMIESHEVALGLDSLKESHAVKMHVNDPKEIEQAFDTISYLKGCSVLEMISGYFGEEVFLRGVALYLKRNKFGNATMEDLFTAIGEIAKVDFLPKVNPWILEVGYPVLTVKEEEGKVVIDQKRFLTATASDKNRDTASSNWWVPLLTSSKNEFSKQYEISEPSTSLELDPSSIFINTNGYGFYRVKYESAKLLKNIFENISNLSSRSKMSLISDICNTDSVSNFFNLLKSLSSVIDTKEVYVWQMIFSYILTIRTLIYQEAPAETIENFDRFALNLIESQIDSALEYIQNPASVLQNKYDSADVLRTQFYEAVLLFAGHLSHKKVIAVATSLYTAKKIDASNRAFVLQTILSQPNAPLNIFEELVSKLDTLALDELENTLTAIATVTNPILYKPCLDLLLNIEPMNVQFLTTSWAKNPCLHKPLLDFVLENHSELFKRLIINPVIIGRFVAFSFQYFSSIESLNTLKLFFSDKDVSTYDNSLRPTLEKIEYNAKYVSSNLKEISDYFK</sequence>
<evidence type="ECO:0000256" key="2">
    <source>
        <dbReference type="ARBA" id="ARBA00022438"/>
    </source>
</evidence>
<dbReference type="HOGENOM" id="CLU_003705_0_1_1"/>
<protein>
    <recommendedName>
        <fullName evidence="11">Aminopeptidase</fullName>
        <ecNumber evidence="11">3.4.11.-</ecNumber>
    </recommendedName>
</protein>
<organism evidence="15 16">
    <name type="scientific">Henningerozyma blattae (strain ATCC 34711 / CBS 6284 / DSM 70876 / NBRC 10599 / NRRL Y-10934 / UCD 77-7)</name>
    <name type="common">Yeast</name>
    <name type="synonym">Tetrapisispora blattae</name>
    <dbReference type="NCBI Taxonomy" id="1071380"/>
    <lineage>
        <taxon>Eukaryota</taxon>
        <taxon>Fungi</taxon>
        <taxon>Dikarya</taxon>
        <taxon>Ascomycota</taxon>
        <taxon>Saccharomycotina</taxon>
        <taxon>Saccharomycetes</taxon>
        <taxon>Saccharomycetales</taxon>
        <taxon>Saccharomycetaceae</taxon>
        <taxon>Henningerozyma</taxon>
    </lineage>
</organism>
<dbReference type="EMBL" id="HE806323">
    <property type="protein sequence ID" value="CCH62480.1"/>
    <property type="molecule type" value="Genomic_DNA"/>
</dbReference>
<dbReference type="GO" id="GO:0005737">
    <property type="term" value="C:cytoplasm"/>
    <property type="evidence" value="ECO:0007669"/>
    <property type="project" value="TreeGrafter"/>
</dbReference>
<dbReference type="Pfam" id="PF01433">
    <property type="entry name" value="Peptidase_M1"/>
    <property type="match status" value="1"/>
</dbReference>
<dbReference type="PANTHER" id="PTHR11533">
    <property type="entry name" value="PROTEASE M1 ZINC METALLOPROTEASE"/>
    <property type="match status" value="1"/>
</dbReference>
<evidence type="ECO:0000256" key="5">
    <source>
        <dbReference type="ARBA" id="ARBA00022801"/>
    </source>
</evidence>
<feature type="domain" description="Aminopeptidase N-like N-terminal" evidence="14">
    <location>
        <begin position="15"/>
        <end position="199"/>
    </location>
</feature>
<keyword evidence="6 9" id="KW-0862">Zinc</keyword>
<evidence type="ECO:0000259" key="14">
    <source>
        <dbReference type="Pfam" id="PF17900"/>
    </source>
</evidence>
<dbReference type="CDD" id="cd09601">
    <property type="entry name" value="M1_APN-Q_like"/>
    <property type="match status" value="1"/>
</dbReference>
<dbReference type="RefSeq" id="XP_004181999.1">
    <property type="nucleotide sequence ID" value="XM_004181951.1"/>
</dbReference>
<dbReference type="InterPro" id="IPR042097">
    <property type="entry name" value="Aminopeptidase_N-like_N_sf"/>
</dbReference>
<dbReference type="Gene3D" id="1.25.50.20">
    <property type="match status" value="1"/>
</dbReference>
<reference evidence="15 16" key="1">
    <citation type="journal article" date="2011" name="Proc. Natl. Acad. Sci. U.S.A.">
        <title>Evolutionary erosion of yeast sex chromosomes by mating-type switching accidents.</title>
        <authorList>
            <person name="Gordon J.L."/>
            <person name="Armisen D."/>
            <person name="Proux-Wera E."/>
            <person name="Oheigeartaigh S.S."/>
            <person name="Byrne K.P."/>
            <person name="Wolfe K.H."/>
        </authorList>
    </citation>
    <scope>NUCLEOTIDE SEQUENCE [LARGE SCALE GENOMIC DNA]</scope>
    <source>
        <strain evidence="16">ATCC 34711 / CBS 6284 / DSM 70876 / NBRC 10599 / NRRL Y-10934 / UCD 77-7</strain>
    </source>
</reference>
<name>I2H7X8_HENB6</name>
<dbReference type="EC" id="3.4.11.-" evidence="11"/>
<feature type="binding site" evidence="9">
    <location>
        <position position="335"/>
    </location>
    <ligand>
        <name>Zn(2+)</name>
        <dbReference type="ChEBI" id="CHEBI:29105"/>
        <note>catalytic</note>
    </ligand>
</feature>
<dbReference type="InterPro" id="IPR034016">
    <property type="entry name" value="M1_APN-typ"/>
</dbReference>
<dbReference type="PRINTS" id="PR00756">
    <property type="entry name" value="ALADIPTASE"/>
</dbReference>
<evidence type="ECO:0000256" key="8">
    <source>
        <dbReference type="PIRSR" id="PIRSR634016-1"/>
    </source>
</evidence>
<feature type="binding site" evidence="9">
    <location>
        <position position="354"/>
    </location>
    <ligand>
        <name>Zn(2+)</name>
        <dbReference type="ChEBI" id="CHEBI:29105"/>
        <note>catalytic</note>
    </ligand>
</feature>
<gene>
    <name evidence="15" type="primary">TBLA0H01940</name>
    <name evidence="15" type="ORF">TBLA_0H01940</name>
</gene>
<dbReference type="InterPro" id="IPR024571">
    <property type="entry name" value="ERAP1-like_C_dom"/>
</dbReference>
<dbReference type="PANTHER" id="PTHR11533:SF171">
    <property type="entry name" value="AMINOPEPTIDASE"/>
    <property type="match status" value="1"/>
</dbReference>
<dbReference type="GO" id="GO:0006508">
    <property type="term" value="P:proteolysis"/>
    <property type="evidence" value="ECO:0007669"/>
    <property type="project" value="UniProtKB-KW"/>
</dbReference>
<dbReference type="SUPFAM" id="SSF63737">
    <property type="entry name" value="Leukotriene A4 hydrolase N-terminal domain"/>
    <property type="match status" value="1"/>
</dbReference>
<keyword evidence="7 11" id="KW-0482">Metalloprotease</keyword>
<dbReference type="FunFam" id="1.10.390.10:FF:000006">
    <property type="entry name" value="Puromycin-sensitive aminopeptidase"/>
    <property type="match status" value="1"/>
</dbReference>
<dbReference type="GO" id="GO:0016020">
    <property type="term" value="C:membrane"/>
    <property type="evidence" value="ECO:0007669"/>
    <property type="project" value="TreeGrafter"/>
</dbReference>
<dbReference type="InterPro" id="IPR014782">
    <property type="entry name" value="Peptidase_M1_dom"/>
</dbReference>
<feature type="binding site" evidence="9">
    <location>
        <position position="331"/>
    </location>
    <ligand>
        <name>Zn(2+)</name>
        <dbReference type="ChEBI" id="CHEBI:29105"/>
        <note>catalytic</note>
    </ligand>
</feature>
<evidence type="ECO:0000256" key="6">
    <source>
        <dbReference type="ARBA" id="ARBA00022833"/>
    </source>
</evidence>
<keyword evidence="4 9" id="KW-0479">Metal-binding</keyword>
<dbReference type="InterPro" id="IPR001930">
    <property type="entry name" value="Peptidase_M1"/>
</dbReference>
<dbReference type="InterPro" id="IPR050344">
    <property type="entry name" value="Peptidase_M1_aminopeptidases"/>
</dbReference>
<dbReference type="GO" id="GO:0070006">
    <property type="term" value="F:metalloaminopeptidase activity"/>
    <property type="evidence" value="ECO:0007669"/>
    <property type="project" value="TreeGrafter"/>
</dbReference>
<dbReference type="SUPFAM" id="SSF55486">
    <property type="entry name" value="Metalloproteases ('zincins'), catalytic domain"/>
    <property type="match status" value="1"/>
</dbReference>
<keyword evidence="16" id="KW-1185">Reference proteome</keyword>
<dbReference type="Gene3D" id="1.10.390.10">
    <property type="entry name" value="Neutral Protease Domain 2"/>
    <property type="match status" value="1"/>
</dbReference>
<proteinExistence type="inferred from homology"/>
<evidence type="ECO:0000256" key="3">
    <source>
        <dbReference type="ARBA" id="ARBA00022670"/>
    </source>
</evidence>
<dbReference type="Pfam" id="PF11838">
    <property type="entry name" value="ERAP1_C"/>
    <property type="match status" value="1"/>
</dbReference>
<keyword evidence="3 11" id="KW-0645">Protease</keyword>
<dbReference type="GO" id="GO:0042277">
    <property type="term" value="F:peptide binding"/>
    <property type="evidence" value="ECO:0007669"/>
    <property type="project" value="TreeGrafter"/>
</dbReference>
<dbReference type="Pfam" id="PF17900">
    <property type="entry name" value="Peptidase_M1_N"/>
    <property type="match status" value="1"/>
</dbReference>
<comment type="similarity">
    <text evidence="1 11">Belongs to the peptidase M1 family.</text>
</comment>
<feature type="site" description="Transition state stabilizer" evidence="10">
    <location>
        <position position="417"/>
    </location>
</feature>
<dbReference type="Gene3D" id="2.60.40.1730">
    <property type="entry name" value="tricorn interacting facor f3 domain"/>
    <property type="match status" value="1"/>
</dbReference>
<evidence type="ECO:0000313" key="15">
    <source>
        <dbReference type="EMBL" id="CCH62480.1"/>
    </source>
</evidence>
<dbReference type="GO" id="GO:0008270">
    <property type="term" value="F:zinc ion binding"/>
    <property type="evidence" value="ECO:0007669"/>
    <property type="project" value="UniProtKB-UniRule"/>
</dbReference>
<evidence type="ECO:0000256" key="1">
    <source>
        <dbReference type="ARBA" id="ARBA00010136"/>
    </source>
</evidence>
<keyword evidence="5 11" id="KW-0378">Hydrolase</keyword>
<dbReference type="InterPro" id="IPR045357">
    <property type="entry name" value="Aminopeptidase_N-like_N"/>
</dbReference>
<evidence type="ECO:0000256" key="10">
    <source>
        <dbReference type="PIRSR" id="PIRSR634016-4"/>
    </source>
</evidence>
<evidence type="ECO:0000259" key="13">
    <source>
        <dbReference type="Pfam" id="PF11838"/>
    </source>
</evidence>
<dbReference type="OMA" id="WNVWSQF"/>
<evidence type="ECO:0000259" key="12">
    <source>
        <dbReference type="Pfam" id="PF01433"/>
    </source>
</evidence>